<proteinExistence type="predicted"/>
<dbReference type="PANTHER" id="PTHR33164:SF5">
    <property type="entry name" value="ORGANIC HYDROPEROXIDE RESISTANCE TRANSCRIPTIONAL REGULATOR"/>
    <property type="match status" value="1"/>
</dbReference>
<dbReference type="InterPro" id="IPR039422">
    <property type="entry name" value="MarR/SlyA-like"/>
</dbReference>
<protein>
    <submittedName>
        <fullName evidence="7">MarR family transcriptional regulator</fullName>
    </submittedName>
</protein>
<dbReference type="InterPro" id="IPR055166">
    <property type="entry name" value="Transc_reg_Sar_Rot_HTH"/>
</dbReference>
<dbReference type="Gene3D" id="1.10.10.10">
    <property type="entry name" value="Winged helix-like DNA-binding domain superfamily/Winged helix DNA-binding domain"/>
    <property type="match status" value="1"/>
</dbReference>
<evidence type="ECO:0000256" key="1">
    <source>
        <dbReference type="ARBA" id="ARBA00004496"/>
    </source>
</evidence>
<name>A0A399J177_9RHOB</name>
<dbReference type="OrthoDB" id="9806864at2"/>
<evidence type="ECO:0000256" key="2">
    <source>
        <dbReference type="ARBA" id="ARBA00022490"/>
    </source>
</evidence>
<dbReference type="SUPFAM" id="SSF46785">
    <property type="entry name" value="Winged helix' DNA-binding domain"/>
    <property type="match status" value="1"/>
</dbReference>
<gene>
    <name evidence="7" type="ORF">DL237_08395</name>
</gene>
<dbReference type="Proteomes" id="UP000265848">
    <property type="component" value="Unassembled WGS sequence"/>
</dbReference>
<sequence>MERVLLYRRRLCRARYICHPPPKTRLVIKSCATYFGGVTDIQPSLPPNSPQVTAPQGTEALLCFNLYAASHAFIRLYTPHLERLDLTYPQFLVLLSLRDQDRQGVGTLGATLAMETNTLSPLLKRMTAAGLVTRVRSQQDERRVVVALTETGRVRAAQAAEVPGCIARDSGMTEESYHQTLKTLQLLRAQIDTAAQQARRGA</sequence>
<evidence type="ECO:0000256" key="5">
    <source>
        <dbReference type="ARBA" id="ARBA00023163"/>
    </source>
</evidence>
<dbReference type="InterPro" id="IPR036388">
    <property type="entry name" value="WH-like_DNA-bd_sf"/>
</dbReference>
<evidence type="ECO:0000256" key="4">
    <source>
        <dbReference type="ARBA" id="ARBA00023125"/>
    </source>
</evidence>
<dbReference type="AlphaFoldDB" id="A0A399J177"/>
<dbReference type="EMBL" id="QWJJ01000006">
    <property type="protein sequence ID" value="RII39163.1"/>
    <property type="molecule type" value="Genomic_DNA"/>
</dbReference>
<dbReference type="GO" id="GO:0005737">
    <property type="term" value="C:cytoplasm"/>
    <property type="evidence" value="ECO:0007669"/>
    <property type="project" value="UniProtKB-SubCell"/>
</dbReference>
<reference evidence="7 8" key="1">
    <citation type="submission" date="2018-08" db="EMBL/GenBank/DDBJ databases">
        <title>Pseudooceanicola sediminis CY03 in the family Rhodobacteracea.</title>
        <authorList>
            <person name="Zhang Y.-J."/>
        </authorList>
    </citation>
    <scope>NUCLEOTIDE SEQUENCE [LARGE SCALE GENOMIC DNA]</scope>
    <source>
        <strain evidence="7 8">CY03</strain>
    </source>
</reference>
<feature type="domain" description="HTH marR-type" evidence="6">
    <location>
        <begin position="59"/>
        <end position="192"/>
    </location>
</feature>
<comment type="caution">
    <text evidence="7">The sequence shown here is derived from an EMBL/GenBank/DDBJ whole genome shotgun (WGS) entry which is preliminary data.</text>
</comment>
<keyword evidence="3" id="KW-0805">Transcription regulation</keyword>
<dbReference type="PROSITE" id="PS50995">
    <property type="entry name" value="HTH_MARR_2"/>
    <property type="match status" value="1"/>
</dbReference>
<dbReference type="InterPro" id="IPR036390">
    <property type="entry name" value="WH_DNA-bd_sf"/>
</dbReference>
<dbReference type="GO" id="GO:0006950">
    <property type="term" value="P:response to stress"/>
    <property type="evidence" value="ECO:0007669"/>
    <property type="project" value="TreeGrafter"/>
</dbReference>
<dbReference type="SMART" id="SM00347">
    <property type="entry name" value="HTH_MARR"/>
    <property type="match status" value="1"/>
</dbReference>
<evidence type="ECO:0000313" key="8">
    <source>
        <dbReference type="Proteomes" id="UP000265848"/>
    </source>
</evidence>
<dbReference type="InterPro" id="IPR000835">
    <property type="entry name" value="HTH_MarR-typ"/>
</dbReference>
<dbReference type="GO" id="GO:0003677">
    <property type="term" value="F:DNA binding"/>
    <property type="evidence" value="ECO:0007669"/>
    <property type="project" value="UniProtKB-KW"/>
</dbReference>
<keyword evidence="8" id="KW-1185">Reference proteome</keyword>
<organism evidence="7 8">
    <name type="scientific">Pseudooceanicola sediminis</name>
    <dbReference type="NCBI Taxonomy" id="2211117"/>
    <lineage>
        <taxon>Bacteria</taxon>
        <taxon>Pseudomonadati</taxon>
        <taxon>Pseudomonadota</taxon>
        <taxon>Alphaproteobacteria</taxon>
        <taxon>Rhodobacterales</taxon>
        <taxon>Paracoccaceae</taxon>
        <taxon>Pseudooceanicola</taxon>
    </lineage>
</organism>
<evidence type="ECO:0000256" key="3">
    <source>
        <dbReference type="ARBA" id="ARBA00023015"/>
    </source>
</evidence>
<dbReference type="Pfam" id="PF22381">
    <property type="entry name" value="Staph_reg_Sar_Rot"/>
    <property type="match status" value="1"/>
</dbReference>
<evidence type="ECO:0000313" key="7">
    <source>
        <dbReference type="EMBL" id="RII39163.1"/>
    </source>
</evidence>
<dbReference type="PANTHER" id="PTHR33164">
    <property type="entry name" value="TRANSCRIPTIONAL REGULATOR, MARR FAMILY"/>
    <property type="match status" value="1"/>
</dbReference>
<keyword evidence="5" id="KW-0804">Transcription</keyword>
<keyword evidence="4" id="KW-0238">DNA-binding</keyword>
<comment type="subcellular location">
    <subcellularLocation>
        <location evidence="1">Cytoplasm</location>
    </subcellularLocation>
</comment>
<accession>A0A399J177</accession>
<dbReference type="GO" id="GO:0003700">
    <property type="term" value="F:DNA-binding transcription factor activity"/>
    <property type="evidence" value="ECO:0007669"/>
    <property type="project" value="InterPro"/>
</dbReference>
<keyword evidence="2" id="KW-0963">Cytoplasm</keyword>
<evidence type="ECO:0000259" key="6">
    <source>
        <dbReference type="PROSITE" id="PS50995"/>
    </source>
</evidence>